<dbReference type="Gene3D" id="3.30.70.330">
    <property type="match status" value="3"/>
</dbReference>
<keyword evidence="5" id="KW-1185">Reference proteome</keyword>
<dbReference type="InterPro" id="IPR000504">
    <property type="entry name" value="RRM_dom"/>
</dbReference>
<dbReference type="InParanoid" id="A7SC26"/>
<proteinExistence type="predicted"/>
<feature type="domain" description="RRM" evidence="3">
    <location>
        <begin position="191"/>
        <end position="270"/>
    </location>
</feature>
<dbReference type="SUPFAM" id="SSF54928">
    <property type="entry name" value="RNA-binding domain, RBD"/>
    <property type="match status" value="2"/>
</dbReference>
<keyword evidence="1 2" id="KW-0694">RNA-binding</keyword>
<dbReference type="Proteomes" id="UP000001593">
    <property type="component" value="Unassembled WGS sequence"/>
</dbReference>
<organism evidence="4 5">
    <name type="scientific">Nematostella vectensis</name>
    <name type="common">Starlet sea anemone</name>
    <dbReference type="NCBI Taxonomy" id="45351"/>
    <lineage>
        <taxon>Eukaryota</taxon>
        <taxon>Metazoa</taxon>
        <taxon>Cnidaria</taxon>
        <taxon>Anthozoa</taxon>
        <taxon>Hexacorallia</taxon>
        <taxon>Actiniaria</taxon>
        <taxon>Edwardsiidae</taxon>
        <taxon>Nematostella</taxon>
    </lineage>
</organism>
<protein>
    <recommendedName>
        <fullName evidence="3">RRM domain-containing protein</fullName>
    </recommendedName>
</protein>
<name>A7SC26_NEMVE</name>
<dbReference type="CDD" id="cd12250">
    <property type="entry name" value="RRM2_hnRNPR_like"/>
    <property type="match status" value="1"/>
</dbReference>
<evidence type="ECO:0000256" key="2">
    <source>
        <dbReference type="PROSITE-ProRule" id="PRU00176"/>
    </source>
</evidence>
<dbReference type="PROSITE" id="PS50102">
    <property type="entry name" value="RRM"/>
    <property type="match status" value="3"/>
</dbReference>
<dbReference type="FunFam" id="3.30.70.330:FF:001761">
    <property type="match status" value="1"/>
</dbReference>
<dbReference type="CDD" id="cd12249">
    <property type="entry name" value="RRM1_hnRNPR_like"/>
    <property type="match status" value="1"/>
</dbReference>
<dbReference type="InterPro" id="IPR041337">
    <property type="entry name" value="hnRNP_Q_AcD"/>
</dbReference>
<dbReference type="InterPro" id="IPR035979">
    <property type="entry name" value="RBD_domain_sf"/>
</dbReference>
<dbReference type="Pfam" id="PF00076">
    <property type="entry name" value="RRM_1"/>
    <property type="match status" value="2"/>
</dbReference>
<dbReference type="AlphaFoldDB" id="A7SC26"/>
<dbReference type="SMART" id="SM00360">
    <property type="entry name" value="RRM"/>
    <property type="match status" value="3"/>
</dbReference>
<dbReference type="EMBL" id="DS469620">
    <property type="protein sequence ID" value="EDO38734.1"/>
    <property type="molecule type" value="Genomic_DNA"/>
</dbReference>
<dbReference type="GO" id="GO:0003729">
    <property type="term" value="F:mRNA binding"/>
    <property type="evidence" value="ECO:0000318"/>
    <property type="project" value="GO_Central"/>
</dbReference>
<dbReference type="eggNOG" id="KOG0117">
    <property type="taxonomic scope" value="Eukaryota"/>
</dbReference>
<evidence type="ECO:0000259" key="3">
    <source>
        <dbReference type="PROSITE" id="PS50102"/>
    </source>
</evidence>
<evidence type="ECO:0000313" key="4">
    <source>
        <dbReference type="EMBL" id="EDO38734.1"/>
    </source>
</evidence>
<sequence length="364" mass="41251">MFNNESINIDPRSLDDLALSVLKEFPENNALEILNQFSRSNLANVNNKSAFLCGIMRSYREKMKLGGLSQVLTPEPAKISELLSRGIYSRECTPRQRNHSYESVFQESGTEVFIGKIPRDCLEDELIPLLEKCGEIREFRLQMDPATGLNKGFAFCTFTKQTSAYQAITTLNDKDIRPGRRLAICKSRSNSRLFVKGIPKRKSKEEIFQEFSKVTTDLQDVIVYQSCDQGNHGDLNRGFVFLEYANYIAGASALHRFTDGKVRIWGKVLEAVTWAEAREIPDYAVMSKVKSIYVRNVPLPMSETQLKAVFTKYGQIEKVRKIRDYGFVYFAKRESAVQAIDGINGAYIDGCKLEVSLAIPQSSR</sequence>
<dbReference type="PhylomeDB" id="A7SC26"/>
<dbReference type="HOGENOM" id="CLU_022960_4_0_1"/>
<dbReference type="OMA" id="NWVRTIL"/>
<dbReference type="GO" id="GO:1990904">
    <property type="term" value="C:ribonucleoprotein complex"/>
    <property type="evidence" value="ECO:0000318"/>
    <property type="project" value="GO_Central"/>
</dbReference>
<dbReference type="Pfam" id="PF18360">
    <property type="entry name" value="hnRNP_Q_AcD"/>
    <property type="match status" value="1"/>
</dbReference>
<accession>A7SC26</accession>
<evidence type="ECO:0000313" key="5">
    <source>
        <dbReference type="Proteomes" id="UP000001593"/>
    </source>
</evidence>
<dbReference type="InterPro" id="IPR012677">
    <property type="entry name" value="Nucleotide-bd_a/b_plait_sf"/>
</dbReference>
<gene>
    <name evidence="4" type="ORF">NEMVEDRAFT_v1g112847</name>
</gene>
<dbReference type="PANTHER" id="PTHR21245">
    <property type="entry name" value="HETEROGENEOUS NUCLEAR RIBONUCLEOPROTEIN"/>
    <property type="match status" value="1"/>
</dbReference>
<dbReference type="STRING" id="45351.A7SC26"/>
<dbReference type="GO" id="GO:0005634">
    <property type="term" value="C:nucleus"/>
    <property type="evidence" value="ECO:0000318"/>
    <property type="project" value="GO_Central"/>
</dbReference>
<feature type="domain" description="RRM" evidence="3">
    <location>
        <begin position="110"/>
        <end position="189"/>
    </location>
</feature>
<reference evidence="4 5" key="1">
    <citation type="journal article" date="2007" name="Science">
        <title>Sea anemone genome reveals ancestral eumetazoan gene repertoire and genomic organization.</title>
        <authorList>
            <person name="Putnam N.H."/>
            <person name="Srivastava M."/>
            <person name="Hellsten U."/>
            <person name="Dirks B."/>
            <person name="Chapman J."/>
            <person name="Salamov A."/>
            <person name="Terry A."/>
            <person name="Shapiro H."/>
            <person name="Lindquist E."/>
            <person name="Kapitonov V.V."/>
            <person name="Jurka J."/>
            <person name="Genikhovich G."/>
            <person name="Grigoriev I.V."/>
            <person name="Lucas S.M."/>
            <person name="Steele R.E."/>
            <person name="Finnerty J.R."/>
            <person name="Technau U."/>
            <person name="Martindale M.Q."/>
            <person name="Rokhsar D.S."/>
        </authorList>
    </citation>
    <scope>NUCLEOTIDE SEQUENCE [LARGE SCALE GENOMIC DNA]</scope>
    <source>
        <strain evidence="5">CH2 X CH6</strain>
    </source>
</reference>
<feature type="domain" description="RRM" evidence="3">
    <location>
        <begin position="290"/>
        <end position="360"/>
    </location>
</feature>
<evidence type="ECO:0000256" key="1">
    <source>
        <dbReference type="ARBA" id="ARBA00022884"/>
    </source>
</evidence>